<organism evidence="1 2">
    <name type="scientific">Parascaris univalens</name>
    <name type="common">Nematode worm</name>
    <dbReference type="NCBI Taxonomy" id="6257"/>
    <lineage>
        <taxon>Eukaryota</taxon>
        <taxon>Metazoa</taxon>
        <taxon>Ecdysozoa</taxon>
        <taxon>Nematoda</taxon>
        <taxon>Chromadorea</taxon>
        <taxon>Rhabditida</taxon>
        <taxon>Spirurina</taxon>
        <taxon>Ascaridomorpha</taxon>
        <taxon>Ascaridoidea</taxon>
        <taxon>Ascarididae</taxon>
        <taxon>Parascaris</taxon>
    </lineage>
</organism>
<reference evidence="2" key="1">
    <citation type="submission" date="2022-11" db="UniProtKB">
        <authorList>
            <consortium name="WormBaseParasite"/>
        </authorList>
    </citation>
    <scope>IDENTIFICATION</scope>
</reference>
<sequence>MHSMVFPVLWKQVFRALLLGDHTKILPPISGRTVLT</sequence>
<evidence type="ECO:0000313" key="2">
    <source>
        <dbReference type="WBParaSite" id="PgE092_g003_t02"/>
    </source>
</evidence>
<accession>A0A915A222</accession>
<dbReference type="AlphaFoldDB" id="A0A915A222"/>
<evidence type="ECO:0000313" key="1">
    <source>
        <dbReference type="Proteomes" id="UP000887569"/>
    </source>
</evidence>
<keyword evidence="1" id="KW-1185">Reference proteome</keyword>
<name>A0A915A222_PARUN</name>
<dbReference type="Proteomes" id="UP000887569">
    <property type="component" value="Unplaced"/>
</dbReference>
<protein>
    <submittedName>
        <fullName evidence="2">Uncharacterized protein</fullName>
    </submittedName>
</protein>
<proteinExistence type="predicted"/>
<dbReference type="WBParaSite" id="PgE092_g003_t02">
    <property type="protein sequence ID" value="PgE092_g003_t02"/>
    <property type="gene ID" value="PgE092_g003"/>
</dbReference>